<protein>
    <recommendedName>
        <fullName evidence="3">acid phosphatase</fullName>
        <ecNumber evidence="3">3.1.3.2</ecNumber>
    </recommendedName>
</protein>
<evidence type="ECO:0000256" key="3">
    <source>
        <dbReference type="ARBA" id="ARBA00012646"/>
    </source>
</evidence>
<dbReference type="InterPro" id="IPR029033">
    <property type="entry name" value="His_PPase_superfam"/>
</dbReference>
<evidence type="ECO:0000256" key="6">
    <source>
        <dbReference type="ARBA" id="ARBA00023157"/>
    </source>
</evidence>
<sequence length="398" mass="46234">MTRCQCYITVPNKNSKFISLIPSQANMFNIRKRVPVFLALISACTPFFIHKKEETDTVILTHVIFRHGNRTTDKYDLYPKDPYLKYDYFPYDYGQLTNAGKVKEYTIGTSLRERYDSLLGDVYYPDIIEARSTDFNRTKMSLELVLAGLFPPRTAQIWHPMNLTWQPVPYNYLPQAVDKELQGHLCPKYIEEYNKVQSSDKYKAAFNKYNDTVEYLKKNTGSNISTFNDVYGLYFVLTTEQEFGLKLPKWTESVYPDLITEMAIKEYLTGTGTDTLNRLGSGYLVKKIIEDTQARIKDKANKHGKKIYLYSAHESNIAKLLLFLGIFEPRHVPNYGSYIIIEVHEKDDKYGVKVFYQDYQSEYVNLVRLPACQDLCPLEKFISLYQDLIPVDDSECGL</sequence>
<keyword evidence="5" id="KW-0378">Hydrolase</keyword>
<dbReference type="EMBL" id="CAACVG010007664">
    <property type="protein sequence ID" value="VEN46482.1"/>
    <property type="molecule type" value="Genomic_DNA"/>
</dbReference>
<evidence type="ECO:0000256" key="5">
    <source>
        <dbReference type="ARBA" id="ARBA00022801"/>
    </source>
</evidence>
<keyword evidence="9" id="KW-1185">Reference proteome</keyword>
<evidence type="ECO:0000256" key="7">
    <source>
        <dbReference type="ARBA" id="ARBA00023180"/>
    </source>
</evidence>
<proteinExistence type="inferred from homology"/>
<accession>A0A653CEX4</accession>
<dbReference type="OrthoDB" id="10257284at2759"/>
<name>A0A653CEX4_CALMS</name>
<dbReference type="InterPro" id="IPR050645">
    <property type="entry name" value="Histidine_acid_phosphatase"/>
</dbReference>
<organism evidence="8 9">
    <name type="scientific">Callosobruchus maculatus</name>
    <name type="common">Southern cowpea weevil</name>
    <name type="synonym">Pulse bruchid</name>
    <dbReference type="NCBI Taxonomy" id="64391"/>
    <lineage>
        <taxon>Eukaryota</taxon>
        <taxon>Metazoa</taxon>
        <taxon>Ecdysozoa</taxon>
        <taxon>Arthropoda</taxon>
        <taxon>Hexapoda</taxon>
        <taxon>Insecta</taxon>
        <taxon>Pterygota</taxon>
        <taxon>Neoptera</taxon>
        <taxon>Endopterygota</taxon>
        <taxon>Coleoptera</taxon>
        <taxon>Polyphaga</taxon>
        <taxon>Cucujiformia</taxon>
        <taxon>Chrysomeloidea</taxon>
        <taxon>Chrysomelidae</taxon>
        <taxon>Bruchinae</taxon>
        <taxon>Bruchini</taxon>
        <taxon>Callosobruchus</taxon>
    </lineage>
</organism>
<dbReference type="PANTHER" id="PTHR11567:SF211">
    <property type="entry name" value="PROSTATIC ACID PHOSPHATASE"/>
    <property type="match status" value="1"/>
</dbReference>
<keyword evidence="6" id="KW-1015">Disulfide bond</keyword>
<comment type="similarity">
    <text evidence="2">Belongs to the histidine acid phosphatase family.</text>
</comment>
<evidence type="ECO:0000256" key="1">
    <source>
        <dbReference type="ARBA" id="ARBA00000032"/>
    </source>
</evidence>
<evidence type="ECO:0000256" key="4">
    <source>
        <dbReference type="ARBA" id="ARBA00022729"/>
    </source>
</evidence>
<dbReference type="PANTHER" id="PTHR11567">
    <property type="entry name" value="ACID PHOSPHATASE-RELATED"/>
    <property type="match status" value="1"/>
</dbReference>
<dbReference type="CDD" id="cd07061">
    <property type="entry name" value="HP_HAP_like"/>
    <property type="match status" value="1"/>
</dbReference>
<dbReference type="EC" id="3.1.3.2" evidence="3"/>
<dbReference type="SUPFAM" id="SSF53254">
    <property type="entry name" value="Phosphoglycerate mutase-like"/>
    <property type="match status" value="1"/>
</dbReference>
<evidence type="ECO:0000313" key="9">
    <source>
        <dbReference type="Proteomes" id="UP000410492"/>
    </source>
</evidence>
<dbReference type="InterPro" id="IPR000560">
    <property type="entry name" value="His_Pase_clade-2"/>
</dbReference>
<dbReference type="Gene3D" id="3.40.50.1240">
    <property type="entry name" value="Phosphoglycerate mutase-like"/>
    <property type="match status" value="1"/>
</dbReference>
<dbReference type="GO" id="GO:0003993">
    <property type="term" value="F:acid phosphatase activity"/>
    <property type="evidence" value="ECO:0007669"/>
    <property type="project" value="UniProtKB-EC"/>
</dbReference>
<comment type="catalytic activity">
    <reaction evidence="1">
        <text>a phosphate monoester + H2O = an alcohol + phosphate</text>
        <dbReference type="Rhea" id="RHEA:15017"/>
        <dbReference type="ChEBI" id="CHEBI:15377"/>
        <dbReference type="ChEBI" id="CHEBI:30879"/>
        <dbReference type="ChEBI" id="CHEBI:43474"/>
        <dbReference type="ChEBI" id="CHEBI:67140"/>
        <dbReference type="EC" id="3.1.3.2"/>
    </reaction>
</comment>
<dbReference type="Pfam" id="PF00328">
    <property type="entry name" value="His_Phos_2"/>
    <property type="match status" value="1"/>
</dbReference>
<gene>
    <name evidence="8" type="ORF">CALMAC_LOCUS8556</name>
</gene>
<dbReference type="Proteomes" id="UP000410492">
    <property type="component" value="Unassembled WGS sequence"/>
</dbReference>
<keyword evidence="4" id="KW-0732">Signal</keyword>
<keyword evidence="7" id="KW-0325">Glycoprotein</keyword>
<reference evidence="8 9" key="1">
    <citation type="submission" date="2019-01" db="EMBL/GenBank/DDBJ databases">
        <authorList>
            <person name="Sayadi A."/>
        </authorList>
    </citation>
    <scope>NUCLEOTIDE SEQUENCE [LARGE SCALE GENOMIC DNA]</scope>
</reference>
<dbReference type="AlphaFoldDB" id="A0A653CEX4"/>
<evidence type="ECO:0000313" key="8">
    <source>
        <dbReference type="EMBL" id="VEN46482.1"/>
    </source>
</evidence>
<evidence type="ECO:0000256" key="2">
    <source>
        <dbReference type="ARBA" id="ARBA00005375"/>
    </source>
</evidence>